<evidence type="ECO:0000313" key="13">
    <source>
        <dbReference type="Proteomes" id="UP001597526"/>
    </source>
</evidence>
<proteinExistence type="predicted"/>
<dbReference type="SUPFAM" id="SSF54631">
    <property type="entry name" value="CBS-domain pair"/>
    <property type="match status" value="1"/>
</dbReference>
<evidence type="ECO:0000256" key="8">
    <source>
        <dbReference type="PROSITE-ProRule" id="PRU01193"/>
    </source>
</evidence>
<dbReference type="PROSITE" id="PS51371">
    <property type="entry name" value="CBS"/>
    <property type="match status" value="1"/>
</dbReference>
<feature type="transmembrane region" description="Helical" evidence="9">
    <location>
        <begin position="6"/>
        <end position="28"/>
    </location>
</feature>
<reference evidence="13" key="1">
    <citation type="journal article" date="2019" name="Int. J. Syst. Evol. Microbiol.">
        <title>The Global Catalogue of Microorganisms (GCM) 10K type strain sequencing project: providing services to taxonomists for standard genome sequencing and annotation.</title>
        <authorList>
            <consortium name="The Broad Institute Genomics Platform"/>
            <consortium name="The Broad Institute Genome Sequencing Center for Infectious Disease"/>
            <person name="Wu L."/>
            <person name="Ma J."/>
        </authorList>
    </citation>
    <scope>NUCLEOTIDE SEQUENCE [LARGE SCALE GENOMIC DNA]</scope>
    <source>
        <strain evidence="13">KCTC 52368</strain>
    </source>
</reference>
<dbReference type="PROSITE" id="PS51846">
    <property type="entry name" value="CNNM"/>
    <property type="match status" value="1"/>
</dbReference>
<sequence length="373" mass="41911">MGLLVFYAFISIFFSFLCSILEAVLLSITPTFLNVKKQEGKAYAKALEEMKKDVDKPLIAILTLNTIAHTVGAILVGVQAKVAYTELYGSTTRSIFGIEFTEDLMVGVVSTIMTILILVASEIIPKTIGATYWKQLANFTSKALKAMVFFMKWTGLLWVLQLFTKLVGGKGHHGSVFSKEDFTAMTDIAEEEGVFQESESTVIRNLLTFNEIQAKDIMTPRTVMKIASEDTTIQDFFDNNRPFRFSRIPVFKDRADNITGFFLKDELLEAIINKSGNKTLGTIKREILITNRDKPIPELFEKFVEKKEHISLVVDEYGSVSGIVTMEDVIETLLGLEIMDESDNVEDLQVLARKNWEARAKRLGIIEGSNEVE</sequence>
<name>A0ABW5N101_9FLAO</name>
<evidence type="ECO:0000256" key="1">
    <source>
        <dbReference type="ARBA" id="ARBA00004141"/>
    </source>
</evidence>
<evidence type="ECO:0000256" key="2">
    <source>
        <dbReference type="ARBA" id="ARBA00022692"/>
    </source>
</evidence>
<evidence type="ECO:0000256" key="5">
    <source>
        <dbReference type="ARBA" id="ARBA00023122"/>
    </source>
</evidence>
<comment type="subcellular location">
    <subcellularLocation>
        <location evidence="1">Membrane</location>
        <topology evidence="1">Multi-pass membrane protein</topology>
    </subcellularLocation>
</comment>
<evidence type="ECO:0000259" key="10">
    <source>
        <dbReference type="PROSITE" id="PS51371"/>
    </source>
</evidence>
<evidence type="ECO:0000256" key="9">
    <source>
        <dbReference type="SAM" id="Phobius"/>
    </source>
</evidence>
<dbReference type="RefSeq" id="WP_377767446.1">
    <property type="nucleotide sequence ID" value="NZ_JBHULB010000017.1"/>
</dbReference>
<dbReference type="PANTHER" id="PTHR22777:SF4">
    <property type="entry name" value="UPF0053 PROTEIN SLL1254"/>
    <property type="match status" value="1"/>
</dbReference>
<dbReference type="CDD" id="cd04590">
    <property type="entry name" value="CBS_pair_CorC_HlyC_assoc"/>
    <property type="match status" value="1"/>
</dbReference>
<protein>
    <submittedName>
        <fullName evidence="12">CNNM domain-containing protein</fullName>
    </submittedName>
</protein>
<feature type="domain" description="CBS" evidence="10">
    <location>
        <begin position="283"/>
        <end position="341"/>
    </location>
</feature>
<keyword evidence="5 7" id="KW-0129">CBS domain</keyword>
<dbReference type="InterPro" id="IPR044751">
    <property type="entry name" value="Ion_transp-like_CBS"/>
</dbReference>
<dbReference type="Pfam" id="PF00571">
    <property type="entry name" value="CBS"/>
    <property type="match status" value="1"/>
</dbReference>
<keyword evidence="13" id="KW-1185">Reference proteome</keyword>
<keyword evidence="3" id="KW-0677">Repeat</keyword>
<organism evidence="12 13">
    <name type="scientific">Croceitalea marina</name>
    <dbReference type="NCBI Taxonomy" id="1775166"/>
    <lineage>
        <taxon>Bacteria</taxon>
        <taxon>Pseudomonadati</taxon>
        <taxon>Bacteroidota</taxon>
        <taxon>Flavobacteriia</taxon>
        <taxon>Flavobacteriales</taxon>
        <taxon>Flavobacteriaceae</taxon>
        <taxon>Croceitalea</taxon>
    </lineage>
</organism>
<dbReference type="InterPro" id="IPR002550">
    <property type="entry name" value="CNNM"/>
</dbReference>
<dbReference type="InterPro" id="IPR046342">
    <property type="entry name" value="CBS_dom_sf"/>
</dbReference>
<dbReference type="Gene3D" id="3.10.580.10">
    <property type="entry name" value="CBS-domain"/>
    <property type="match status" value="1"/>
</dbReference>
<evidence type="ECO:0000259" key="11">
    <source>
        <dbReference type="PROSITE" id="PS51846"/>
    </source>
</evidence>
<evidence type="ECO:0000256" key="7">
    <source>
        <dbReference type="PROSITE-ProRule" id="PRU00703"/>
    </source>
</evidence>
<keyword evidence="2 8" id="KW-0812">Transmembrane</keyword>
<dbReference type="Pfam" id="PF01595">
    <property type="entry name" value="CNNM"/>
    <property type="match status" value="1"/>
</dbReference>
<evidence type="ECO:0000256" key="6">
    <source>
        <dbReference type="ARBA" id="ARBA00023136"/>
    </source>
</evidence>
<evidence type="ECO:0000313" key="12">
    <source>
        <dbReference type="EMBL" id="MFD2587903.1"/>
    </source>
</evidence>
<dbReference type="EMBL" id="JBHULB010000017">
    <property type="protein sequence ID" value="MFD2587903.1"/>
    <property type="molecule type" value="Genomic_DNA"/>
</dbReference>
<feature type="transmembrane region" description="Helical" evidence="9">
    <location>
        <begin position="104"/>
        <end position="124"/>
    </location>
</feature>
<keyword evidence="4 8" id="KW-1133">Transmembrane helix</keyword>
<evidence type="ECO:0000256" key="4">
    <source>
        <dbReference type="ARBA" id="ARBA00022989"/>
    </source>
</evidence>
<dbReference type="Proteomes" id="UP001597526">
    <property type="component" value="Unassembled WGS sequence"/>
</dbReference>
<comment type="caution">
    <text evidence="12">The sequence shown here is derived from an EMBL/GenBank/DDBJ whole genome shotgun (WGS) entry which is preliminary data.</text>
</comment>
<keyword evidence="6 8" id="KW-0472">Membrane</keyword>
<feature type="domain" description="CNNM transmembrane" evidence="11">
    <location>
        <begin position="1"/>
        <end position="199"/>
    </location>
</feature>
<feature type="transmembrane region" description="Helical" evidence="9">
    <location>
        <begin position="58"/>
        <end position="84"/>
    </location>
</feature>
<gene>
    <name evidence="12" type="ORF">ACFSQJ_13235</name>
</gene>
<feature type="transmembrane region" description="Helical" evidence="9">
    <location>
        <begin position="144"/>
        <end position="163"/>
    </location>
</feature>
<accession>A0ABW5N101</accession>
<dbReference type="PANTHER" id="PTHR22777">
    <property type="entry name" value="HEMOLYSIN-RELATED"/>
    <property type="match status" value="1"/>
</dbReference>
<evidence type="ECO:0000256" key="3">
    <source>
        <dbReference type="ARBA" id="ARBA00022737"/>
    </source>
</evidence>
<dbReference type="InterPro" id="IPR000644">
    <property type="entry name" value="CBS_dom"/>
</dbReference>